<evidence type="ECO:0000313" key="3">
    <source>
        <dbReference type="Proteomes" id="UP000023755"/>
    </source>
</evidence>
<gene>
    <name evidence="2" type="ORF">NHE_0132</name>
</gene>
<dbReference type="HOGENOM" id="CLU_3138208_0_0_5"/>
<keyword evidence="1" id="KW-0812">Transmembrane</keyword>
<dbReference type="Proteomes" id="UP000023755">
    <property type="component" value="Chromosome"/>
</dbReference>
<keyword evidence="1" id="KW-0472">Membrane</keyword>
<dbReference type="KEGG" id="nhm:NHE_0132"/>
<accession>X5H3H2</accession>
<organism evidence="2 3">
    <name type="scientific">Neorickettsia helminthoeca str. Oregon</name>
    <dbReference type="NCBI Taxonomy" id="1286528"/>
    <lineage>
        <taxon>Bacteria</taxon>
        <taxon>Pseudomonadati</taxon>
        <taxon>Pseudomonadota</taxon>
        <taxon>Alphaproteobacteria</taxon>
        <taxon>Rickettsiales</taxon>
        <taxon>Anaplasmataceae</taxon>
        <taxon>Neorickettsia</taxon>
    </lineage>
</organism>
<proteinExistence type="predicted"/>
<keyword evidence="1" id="KW-1133">Transmembrane helix</keyword>
<sequence length="49" mass="5771">MRKKNKSIRKKIILLVLSILGLIFVFSYLTLPRETLVERQLDITKKLAE</sequence>
<reference evidence="2 3" key="1">
    <citation type="submission" date="2014-03" db="EMBL/GenBank/DDBJ databases">
        <title>Sequencing and Comparison of Genomes and Transcriptome Profiles of Human Ehrlichiosis Agents.</title>
        <authorList>
            <person name="Lin M."/>
            <person name="Daugherty S.C."/>
            <person name="Nagaraj S."/>
            <person name="Cheng Z."/>
            <person name="Xiong Q."/>
            <person name="Lin F.-Y."/>
            <person name="Sengamalay N."/>
            <person name="Ott S."/>
            <person name="Godinez A."/>
            <person name="Tallon L.J."/>
            <person name="Sadzewicz L."/>
            <person name="Fraser C.M."/>
            <person name="Dunning Hotopp J.C."/>
            <person name="Rikihisa Y."/>
        </authorList>
    </citation>
    <scope>NUCLEOTIDE SEQUENCE [LARGE SCALE GENOMIC DNA]</scope>
    <source>
        <strain evidence="2 3">Oregon</strain>
    </source>
</reference>
<dbReference type="AlphaFoldDB" id="X5H3H2"/>
<dbReference type="EMBL" id="CP007481">
    <property type="protein sequence ID" value="AHX11101.1"/>
    <property type="molecule type" value="Genomic_DNA"/>
</dbReference>
<keyword evidence="3" id="KW-1185">Reference proteome</keyword>
<evidence type="ECO:0000256" key="1">
    <source>
        <dbReference type="SAM" id="Phobius"/>
    </source>
</evidence>
<feature type="transmembrane region" description="Helical" evidence="1">
    <location>
        <begin position="12"/>
        <end position="31"/>
    </location>
</feature>
<evidence type="ECO:0000313" key="2">
    <source>
        <dbReference type="EMBL" id="AHX11101.1"/>
    </source>
</evidence>
<protein>
    <submittedName>
        <fullName evidence="2">Uncharacterized protein</fullName>
    </submittedName>
</protein>
<name>X5H3H2_9RICK</name>
<dbReference type="RefSeq" id="WP_156927335.1">
    <property type="nucleotide sequence ID" value="NZ_CP007481.1"/>
</dbReference>